<proteinExistence type="predicted"/>
<dbReference type="Proteomes" id="UP000287651">
    <property type="component" value="Unassembled WGS sequence"/>
</dbReference>
<evidence type="ECO:0000313" key="1">
    <source>
        <dbReference type="EMBL" id="RRT57398.1"/>
    </source>
</evidence>
<dbReference type="AlphaFoldDB" id="A0A426Z085"/>
<accession>A0A426Z085</accession>
<comment type="caution">
    <text evidence="1">The sequence shown here is derived from an EMBL/GenBank/DDBJ whole genome shotgun (WGS) entry which is preliminary data.</text>
</comment>
<dbReference type="EMBL" id="AMZH03009180">
    <property type="protein sequence ID" value="RRT57398.1"/>
    <property type="molecule type" value="Genomic_DNA"/>
</dbReference>
<protein>
    <submittedName>
        <fullName evidence="1">Uncharacterized protein</fullName>
    </submittedName>
</protein>
<organism evidence="1 2">
    <name type="scientific">Ensete ventricosum</name>
    <name type="common">Abyssinian banana</name>
    <name type="synonym">Musa ensete</name>
    <dbReference type="NCBI Taxonomy" id="4639"/>
    <lineage>
        <taxon>Eukaryota</taxon>
        <taxon>Viridiplantae</taxon>
        <taxon>Streptophyta</taxon>
        <taxon>Embryophyta</taxon>
        <taxon>Tracheophyta</taxon>
        <taxon>Spermatophyta</taxon>
        <taxon>Magnoliopsida</taxon>
        <taxon>Liliopsida</taxon>
        <taxon>Zingiberales</taxon>
        <taxon>Musaceae</taxon>
        <taxon>Ensete</taxon>
    </lineage>
</organism>
<evidence type="ECO:0000313" key="2">
    <source>
        <dbReference type="Proteomes" id="UP000287651"/>
    </source>
</evidence>
<name>A0A426Z085_ENSVE</name>
<reference evidence="1 2" key="1">
    <citation type="journal article" date="2014" name="Agronomy (Basel)">
        <title>A Draft Genome Sequence for Ensete ventricosum, the Drought-Tolerant Tree Against Hunger.</title>
        <authorList>
            <person name="Harrison J."/>
            <person name="Moore K.A."/>
            <person name="Paszkiewicz K."/>
            <person name="Jones T."/>
            <person name="Grant M."/>
            <person name="Ambacheew D."/>
            <person name="Muzemil S."/>
            <person name="Studholme D.J."/>
        </authorList>
    </citation>
    <scope>NUCLEOTIDE SEQUENCE [LARGE SCALE GENOMIC DNA]</scope>
</reference>
<gene>
    <name evidence="1" type="ORF">B296_00040019</name>
</gene>
<sequence>MARVFSLSCLEGDMGLVGFVRVFFHNAPCVGLPSRCAVPSKRQAPDDDVNLLLDGPLRPTIGYLARGGSNGASKLPIRPTQATIEGPLTTPHSADATLGWVVRGARDSEETKEGASGVPKVPVASMVPTIELVAEESVGQAEG</sequence>